<keyword evidence="2" id="KW-1133">Transmembrane helix</keyword>
<name>A0A346XUF9_9ACTN</name>
<keyword evidence="4" id="KW-1185">Reference proteome</keyword>
<dbReference type="PANTHER" id="PTHR30531">
    <property type="entry name" value="FLAGELLAR BIOSYNTHETIC PROTEIN FLHB"/>
    <property type="match status" value="1"/>
</dbReference>
<reference evidence="3 4" key="1">
    <citation type="submission" date="2018-09" db="EMBL/GenBank/DDBJ databases">
        <title>Complete genome sequence of Euzebya sp. DY32-46 isolated from seawater of Pacific Ocean.</title>
        <authorList>
            <person name="Xu L."/>
            <person name="Wu Y.-H."/>
            <person name="Xu X.-W."/>
        </authorList>
    </citation>
    <scope>NUCLEOTIDE SEQUENCE [LARGE SCALE GENOMIC DNA]</scope>
    <source>
        <strain evidence="3 4">DY32-46</strain>
    </source>
</reference>
<evidence type="ECO:0000256" key="1">
    <source>
        <dbReference type="SAM" id="MobiDB-lite"/>
    </source>
</evidence>
<proteinExistence type="predicted"/>
<sequence>MANDSNGEKTEKPTPKRKKDARREGQIARTNDLPAWLSILAFTYLVPHTLRAGMEQGQRMFTGMGDVLAGGEGAMLGFLGDALFRGTLVLAPLVLMAMVIGVLGQVSQIGWAPKKMKPDVKRLNPLKGLKNLFGAKLIWDSVKNLGKLSVIVIMGIGPIREAYTTIFTQDAMSIGAMGSVVADVAISFLRNTAIVGLVIAGADYWQSKKQVDKQTKMSKQDLKQEHKQQEGDPQVKGQIRARQMAMSRNRMMAEVPSADVVLVNPTHIAVALKYDPMSGAPQVLAKGAGAIAARIRDLAAEHEIPVVRDIPLARTVYRVVEVGEHIPVELYEAVARVLAFVYALRRKGRSAGVHTSPFASAHEALADLERPDRRPALTP</sequence>
<protein>
    <submittedName>
        <fullName evidence="3">Flagellar biosynthesis protein FlhB</fullName>
    </submittedName>
</protein>
<keyword evidence="2" id="KW-0472">Membrane</keyword>
<feature type="region of interest" description="Disordered" evidence="1">
    <location>
        <begin position="215"/>
        <end position="238"/>
    </location>
</feature>
<gene>
    <name evidence="3" type="ORF">DVS28_a1156</name>
</gene>
<dbReference type="InterPro" id="IPR029025">
    <property type="entry name" value="T3SS_substrate_exporter_C"/>
</dbReference>
<keyword evidence="3" id="KW-0966">Cell projection</keyword>
<dbReference type="GO" id="GO:0009306">
    <property type="term" value="P:protein secretion"/>
    <property type="evidence" value="ECO:0007669"/>
    <property type="project" value="InterPro"/>
</dbReference>
<dbReference type="Proteomes" id="UP000264006">
    <property type="component" value="Chromosome"/>
</dbReference>
<feature type="compositionally biased region" description="Basic and acidic residues" evidence="1">
    <location>
        <begin position="215"/>
        <end position="230"/>
    </location>
</feature>
<dbReference type="Gene3D" id="3.40.1690.10">
    <property type="entry name" value="secretion proteins EscU"/>
    <property type="match status" value="1"/>
</dbReference>
<dbReference type="PANTHER" id="PTHR30531:SF12">
    <property type="entry name" value="FLAGELLAR BIOSYNTHETIC PROTEIN FLHB"/>
    <property type="match status" value="1"/>
</dbReference>
<dbReference type="PRINTS" id="PR00950">
    <property type="entry name" value="TYPE3IMSPROT"/>
</dbReference>
<dbReference type="AlphaFoldDB" id="A0A346XUF9"/>
<dbReference type="OrthoDB" id="9807950at2"/>
<keyword evidence="3" id="KW-0969">Cilium</keyword>
<dbReference type="EMBL" id="CP031165">
    <property type="protein sequence ID" value="AXV05856.1"/>
    <property type="molecule type" value="Genomic_DNA"/>
</dbReference>
<keyword evidence="2" id="KW-0812">Transmembrane</keyword>
<dbReference type="GO" id="GO:0005886">
    <property type="term" value="C:plasma membrane"/>
    <property type="evidence" value="ECO:0007669"/>
    <property type="project" value="TreeGrafter"/>
</dbReference>
<dbReference type="KEGG" id="euz:DVS28_a1156"/>
<dbReference type="Pfam" id="PF01312">
    <property type="entry name" value="Bac_export_2"/>
    <property type="match status" value="1"/>
</dbReference>
<dbReference type="SUPFAM" id="SSF160544">
    <property type="entry name" value="EscU C-terminal domain-like"/>
    <property type="match status" value="1"/>
</dbReference>
<accession>A0A346XUF9</accession>
<feature type="region of interest" description="Disordered" evidence="1">
    <location>
        <begin position="1"/>
        <end position="25"/>
    </location>
</feature>
<dbReference type="RefSeq" id="WP_114590598.1">
    <property type="nucleotide sequence ID" value="NZ_CP031165.1"/>
</dbReference>
<feature type="transmembrane region" description="Helical" evidence="2">
    <location>
        <begin position="90"/>
        <end position="112"/>
    </location>
</feature>
<keyword evidence="3" id="KW-0282">Flagellum</keyword>
<organism evidence="3 4">
    <name type="scientific">Euzebya pacifica</name>
    <dbReference type="NCBI Taxonomy" id="1608957"/>
    <lineage>
        <taxon>Bacteria</taxon>
        <taxon>Bacillati</taxon>
        <taxon>Actinomycetota</taxon>
        <taxon>Nitriliruptoria</taxon>
        <taxon>Euzebyales</taxon>
    </lineage>
</organism>
<evidence type="ECO:0000313" key="3">
    <source>
        <dbReference type="EMBL" id="AXV05856.1"/>
    </source>
</evidence>
<evidence type="ECO:0000313" key="4">
    <source>
        <dbReference type="Proteomes" id="UP000264006"/>
    </source>
</evidence>
<dbReference type="InterPro" id="IPR006135">
    <property type="entry name" value="T3SS_substrate_exporter"/>
</dbReference>
<evidence type="ECO:0000256" key="2">
    <source>
        <dbReference type="SAM" id="Phobius"/>
    </source>
</evidence>
<feature type="compositionally biased region" description="Basic and acidic residues" evidence="1">
    <location>
        <begin position="1"/>
        <end position="14"/>
    </location>
</feature>